<evidence type="ECO:0000259" key="1">
    <source>
        <dbReference type="Pfam" id="PF24832"/>
    </source>
</evidence>
<dbReference type="Pfam" id="PF24832">
    <property type="entry name" value="DUF7716"/>
    <property type="match status" value="1"/>
</dbReference>
<proteinExistence type="predicted"/>
<sequence>MSTDERPWLTTWGEVVEALPRLGPDDLVCFGDGPTTPADPCLVVDATELGEDEDVPPEAGERGWHTVLGKDEVQGVLGNLRRQTADPDLDLIVRAVEHYVDHDAYLTID</sequence>
<keyword evidence="3" id="KW-1185">Reference proteome</keyword>
<dbReference type="RefSeq" id="WP_121007244.1">
    <property type="nucleotide sequence ID" value="NZ_RBXO01000001.1"/>
</dbReference>
<reference evidence="2 3" key="1">
    <citation type="submission" date="2018-10" db="EMBL/GenBank/DDBJ databases">
        <title>Sequencing the genomes of 1000 actinobacteria strains.</title>
        <authorList>
            <person name="Klenk H.-P."/>
        </authorList>
    </citation>
    <scope>NUCLEOTIDE SEQUENCE [LARGE SCALE GENOMIC DNA]</scope>
    <source>
        <strain evidence="2 3">DSM 43800</strain>
    </source>
</reference>
<dbReference type="OrthoDB" id="9854670at2"/>
<dbReference type="EMBL" id="RBXO01000001">
    <property type="protein sequence ID" value="RKT55562.1"/>
    <property type="molecule type" value="Genomic_DNA"/>
</dbReference>
<evidence type="ECO:0000313" key="3">
    <source>
        <dbReference type="Proteomes" id="UP000282084"/>
    </source>
</evidence>
<organism evidence="2 3">
    <name type="scientific">Saccharothrix australiensis</name>
    <dbReference type="NCBI Taxonomy" id="2072"/>
    <lineage>
        <taxon>Bacteria</taxon>
        <taxon>Bacillati</taxon>
        <taxon>Actinomycetota</taxon>
        <taxon>Actinomycetes</taxon>
        <taxon>Pseudonocardiales</taxon>
        <taxon>Pseudonocardiaceae</taxon>
        <taxon>Saccharothrix</taxon>
    </lineage>
</organism>
<name>A0A495W1M0_9PSEU</name>
<protein>
    <recommendedName>
        <fullName evidence="1">DUF7716 domain-containing protein</fullName>
    </recommendedName>
</protein>
<dbReference type="AlphaFoldDB" id="A0A495W1M0"/>
<evidence type="ECO:0000313" key="2">
    <source>
        <dbReference type="EMBL" id="RKT55562.1"/>
    </source>
</evidence>
<comment type="caution">
    <text evidence="2">The sequence shown here is derived from an EMBL/GenBank/DDBJ whole genome shotgun (WGS) entry which is preliminary data.</text>
</comment>
<dbReference type="Proteomes" id="UP000282084">
    <property type="component" value="Unassembled WGS sequence"/>
</dbReference>
<dbReference type="InterPro" id="IPR056133">
    <property type="entry name" value="DUF7716"/>
</dbReference>
<feature type="domain" description="DUF7716" evidence="1">
    <location>
        <begin position="11"/>
        <end position="108"/>
    </location>
</feature>
<accession>A0A495W1M0</accession>
<gene>
    <name evidence="2" type="ORF">C8E97_4238</name>
</gene>